<dbReference type="GO" id="GO:0003824">
    <property type="term" value="F:catalytic activity"/>
    <property type="evidence" value="ECO:0007669"/>
    <property type="project" value="InterPro"/>
</dbReference>
<accession>A0AAV2YJH7</accession>
<protein>
    <recommendedName>
        <fullName evidence="4">HIT domain-containing protein</fullName>
    </recommendedName>
</protein>
<evidence type="ECO:0000256" key="1">
    <source>
        <dbReference type="PIRSR" id="PIRSR601310-1"/>
    </source>
</evidence>
<dbReference type="PANTHER" id="PTHR23089">
    <property type="entry name" value="HISTIDINE TRIAD HIT PROTEIN"/>
    <property type="match status" value="1"/>
</dbReference>
<dbReference type="FunFam" id="3.30.428.10:FF:000005">
    <property type="entry name" value="Histidine triad nucleotide-binding protein 1"/>
    <property type="match status" value="1"/>
</dbReference>
<evidence type="ECO:0000256" key="2">
    <source>
        <dbReference type="PIRSR" id="PIRSR601310-3"/>
    </source>
</evidence>
<dbReference type="PROSITE" id="PS51084">
    <property type="entry name" value="HIT_2"/>
    <property type="match status" value="1"/>
</dbReference>
<dbReference type="SUPFAM" id="SSF54197">
    <property type="entry name" value="HIT-like"/>
    <property type="match status" value="1"/>
</dbReference>
<evidence type="ECO:0000256" key="3">
    <source>
        <dbReference type="PROSITE-ProRule" id="PRU00464"/>
    </source>
</evidence>
<evidence type="ECO:0000259" key="4">
    <source>
        <dbReference type="PROSITE" id="PS51084"/>
    </source>
</evidence>
<dbReference type="InterPro" id="IPR011146">
    <property type="entry name" value="HIT-like"/>
</dbReference>
<reference evidence="5" key="1">
    <citation type="submission" date="2022-11" db="EMBL/GenBank/DDBJ databases">
        <authorList>
            <person name="Morgan W.R."/>
            <person name="Tartar A."/>
        </authorList>
    </citation>
    <scope>NUCLEOTIDE SEQUENCE</scope>
    <source>
        <strain evidence="5">ARSEF 373</strain>
    </source>
</reference>
<feature type="active site" description="Tele-AMP-histidine intermediate" evidence="1">
    <location>
        <position position="119"/>
    </location>
</feature>
<name>A0AAV2YJH7_9STRA</name>
<sequence length="133" mass="14587">MSTERANADAAAGQSSAPVGETIFDKIIQRQIPAKIVFEDSKCLAFHDVNPQAPVHILIIPKERDGLTQLSKSEERHESILGHLLHTAKVVAEQQKLDNGFRIVINDGVDGCQSVYHLHLHLLGGRKLGWPPG</sequence>
<dbReference type="PROSITE" id="PS00892">
    <property type="entry name" value="HIT_1"/>
    <property type="match status" value="1"/>
</dbReference>
<dbReference type="CDD" id="cd01276">
    <property type="entry name" value="PKCI_related"/>
    <property type="match status" value="1"/>
</dbReference>
<gene>
    <name evidence="5" type="ORF">N0F65_012419</name>
</gene>
<organism evidence="5 6">
    <name type="scientific">Lagenidium giganteum</name>
    <dbReference type="NCBI Taxonomy" id="4803"/>
    <lineage>
        <taxon>Eukaryota</taxon>
        <taxon>Sar</taxon>
        <taxon>Stramenopiles</taxon>
        <taxon>Oomycota</taxon>
        <taxon>Peronosporomycetes</taxon>
        <taxon>Pythiales</taxon>
        <taxon>Pythiaceae</taxon>
    </lineage>
</organism>
<comment type="caution">
    <text evidence="5">The sequence shown here is derived from an EMBL/GenBank/DDBJ whole genome shotgun (WGS) entry which is preliminary data.</text>
</comment>
<dbReference type="InterPro" id="IPR001310">
    <property type="entry name" value="Histidine_triad_HIT"/>
</dbReference>
<feature type="domain" description="HIT" evidence="4">
    <location>
        <begin position="23"/>
        <end position="133"/>
    </location>
</feature>
<dbReference type="Proteomes" id="UP001146120">
    <property type="component" value="Unassembled WGS sequence"/>
</dbReference>
<dbReference type="InterPro" id="IPR019808">
    <property type="entry name" value="Histidine_triad_CS"/>
</dbReference>
<reference evidence="5" key="2">
    <citation type="journal article" date="2023" name="Microbiol Resour">
        <title>Decontamination and Annotation of the Draft Genome Sequence of the Oomycete Lagenidium giganteum ARSEF 373.</title>
        <authorList>
            <person name="Morgan W.R."/>
            <person name="Tartar A."/>
        </authorList>
    </citation>
    <scope>NUCLEOTIDE SEQUENCE</scope>
    <source>
        <strain evidence="5">ARSEF 373</strain>
    </source>
</reference>
<feature type="short sequence motif" description="Histidine triad motif" evidence="2 3">
    <location>
        <begin position="117"/>
        <end position="121"/>
    </location>
</feature>
<dbReference type="EMBL" id="DAKRPA010000215">
    <property type="protein sequence ID" value="DAZ95165.1"/>
    <property type="molecule type" value="Genomic_DNA"/>
</dbReference>
<dbReference type="PRINTS" id="PR00332">
    <property type="entry name" value="HISTRIAD"/>
</dbReference>
<evidence type="ECO:0000313" key="5">
    <source>
        <dbReference type="EMBL" id="DAZ95165.1"/>
    </source>
</evidence>
<dbReference type="InterPro" id="IPR036265">
    <property type="entry name" value="HIT-like_sf"/>
</dbReference>
<evidence type="ECO:0000313" key="6">
    <source>
        <dbReference type="Proteomes" id="UP001146120"/>
    </source>
</evidence>
<dbReference type="Pfam" id="PF01230">
    <property type="entry name" value="HIT"/>
    <property type="match status" value="1"/>
</dbReference>
<keyword evidence="6" id="KW-1185">Reference proteome</keyword>
<dbReference type="Gene3D" id="3.30.428.10">
    <property type="entry name" value="HIT-like"/>
    <property type="match status" value="1"/>
</dbReference>
<dbReference type="AlphaFoldDB" id="A0AAV2YJH7"/>
<proteinExistence type="predicted"/>